<dbReference type="Pfam" id="PF12609">
    <property type="entry name" value="DUF3774"/>
    <property type="match status" value="1"/>
</dbReference>
<dbReference type="InterPro" id="IPR022251">
    <property type="entry name" value="DUF3774_wound-induced"/>
</dbReference>
<accession>A0A2C9U4K5</accession>
<sequence>MRVVQGMKDQVYKCGSTVKSLINYASYSSSSKHSRHFSSAVDSAKNKMKFKQAEESLSGPLYHLYL</sequence>
<name>A0A2C9U4K5_MANES</name>
<protein>
    <submittedName>
        <fullName evidence="1">Uncharacterized protein</fullName>
    </submittedName>
</protein>
<dbReference type="AlphaFoldDB" id="A0A2C9U4K5"/>
<gene>
    <name evidence="1" type="ORF">MANES_17G033600</name>
</gene>
<evidence type="ECO:0000313" key="1">
    <source>
        <dbReference type="EMBL" id="OAY24665.1"/>
    </source>
</evidence>
<organism evidence="1">
    <name type="scientific">Manihot esculenta</name>
    <name type="common">Cassava</name>
    <name type="synonym">Jatropha manihot</name>
    <dbReference type="NCBI Taxonomy" id="3983"/>
    <lineage>
        <taxon>Eukaryota</taxon>
        <taxon>Viridiplantae</taxon>
        <taxon>Streptophyta</taxon>
        <taxon>Embryophyta</taxon>
        <taxon>Tracheophyta</taxon>
        <taxon>Spermatophyta</taxon>
        <taxon>Magnoliopsida</taxon>
        <taxon>eudicotyledons</taxon>
        <taxon>Gunneridae</taxon>
        <taxon>Pentapetalae</taxon>
        <taxon>rosids</taxon>
        <taxon>fabids</taxon>
        <taxon>Malpighiales</taxon>
        <taxon>Euphorbiaceae</taxon>
        <taxon>Crotonoideae</taxon>
        <taxon>Manihoteae</taxon>
        <taxon>Manihot</taxon>
    </lineage>
</organism>
<dbReference type="EMBL" id="CM004403">
    <property type="protein sequence ID" value="OAY24665.1"/>
    <property type="molecule type" value="Genomic_DNA"/>
</dbReference>
<proteinExistence type="predicted"/>
<reference evidence="1" key="1">
    <citation type="submission" date="2016-02" db="EMBL/GenBank/DDBJ databases">
        <title>WGS assembly of Manihot esculenta.</title>
        <authorList>
            <person name="Bredeson J.V."/>
            <person name="Prochnik S.E."/>
            <person name="Lyons J.B."/>
            <person name="Schmutz J."/>
            <person name="Grimwood J."/>
            <person name="Vrebalov J."/>
            <person name="Bart R.S."/>
            <person name="Amuge T."/>
            <person name="Ferguson M.E."/>
            <person name="Green R."/>
            <person name="Putnam N."/>
            <person name="Stites J."/>
            <person name="Rounsley S."/>
            <person name="Rokhsar D.S."/>
        </authorList>
    </citation>
    <scope>NUCLEOTIDE SEQUENCE [LARGE SCALE GENOMIC DNA]</scope>
    <source>
        <tissue evidence="1">Leaf</tissue>
    </source>
</reference>